<dbReference type="PANTHER" id="PTHR21240:SF28">
    <property type="entry name" value="ISO-OROTATE DECARBOXYLASE (EUROFUNG)"/>
    <property type="match status" value="1"/>
</dbReference>
<dbReference type="PANTHER" id="PTHR21240">
    <property type="entry name" value="2-AMINO-3-CARBOXYLMUCONATE-6-SEMIALDEHYDE DECARBOXYLASE"/>
    <property type="match status" value="1"/>
</dbReference>
<protein>
    <submittedName>
        <fullName evidence="4">Aminocarboxymuconate-semialdehyde decarboxylase</fullName>
        <ecNumber evidence="4">4.1.1.45</ecNumber>
    </submittedName>
</protein>
<dbReference type="GO" id="GO:0005737">
    <property type="term" value="C:cytoplasm"/>
    <property type="evidence" value="ECO:0007669"/>
    <property type="project" value="TreeGrafter"/>
</dbReference>
<gene>
    <name evidence="4" type="ORF">GGR38_002238</name>
</gene>
<sequence length="358" mass="38956">MPGPGDVPKVSPHPRLIGGDGRPLTTIDIHAHAMFPEVERLTAGRPERAGEAEFRIRTMGAQTIAYNRDVMIPAAMPGLTRIEQRLHDMDVMGVDMQIVSPSPNQYHYWAPEDLAQEIVGIQNEALAELVTQAPERLVGLGAIAMQHPALAVEQMRHCVRDLGFKGVEISSTIDGAELSDRRFDPIWAAAEELGAVVFIHPMGCSLDERLALAYLSNIVGQPVEHAVALSHLIFGGVLDRHSGLKIVAAHGGGYLPTHLGRADHAWAQREDACTCCHKPSSYLKRLHFDSLVFDPRDLGLLIERAGIGNVVIGTDYPFDMGHYDIHGLIAAIPGLSDADRAALLGGNLMRLMGIKERI</sequence>
<keyword evidence="5" id="KW-1185">Reference proteome</keyword>
<dbReference type="Proteomes" id="UP000548867">
    <property type="component" value="Unassembled WGS sequence"/>
</dbReference>
<dbReference type="RefSeq" id="WP_183625439.1">
    <property type="nucleotide sequence ID" value="NZ_JACIDX010000007.1"/>
</dbReference>
<dbReference type="EMBL" id="JACIDX010000007">
    <property type="protein sequence ID" value="MBB3955286.1"/>
    <property type="molecule type" value="Genomic_DNA"/>
</dbReference>
<proteinExistence type="predicted"/>
<evidence type="ECO:0000256" key="1">
    <source>
        <dbReference type="ARBA" id="ARBA00023239"/>
    </source>
</evidence>
<dbReference type="GO" id="GO:0001760">
    <property type="term" value="F:aminocarboxymuconate-semialdehyde decarboxylase activity"/>
    <property type="evidence" value="ECO:0007669"/>
    <property type="project" value="UniProtKB-EC"/>
</dbReference>
<comment type="caution">
    <text evidence="4">The sequence shown here is derived from an EMBL/GenBank/DDBJ whole genome shotgun (WGS) entry which is preliminary data.</text>
</comment>
<dbReference type="Gene3D" id="3.20.20.140">
    <property type="entry name" value="Metal-dependent hydrolases"/>
    <property type="match status" value="1"/>
</dbReference>
<dbReference type="InterPro" id="IPR006680">
    <property type="entry name" value="Amidohydro-rel"/>
</dbReference>
<dbReference type="AlphaFoldDB" id="A0A7W6G6G7"/>
<organism evidence="4 5">
    <name type="scientific">Novosphingobium sediminicola</name>
    <dbReference type="NCBI Taxonomy" id="563162"/>
    <lineage>
        <taxon>Bacteria</taxon>
        <taxon>Pseudomonadati</taxon>
        <taxon>Pseudomonadota</taxon>
        <taxon>Alphaproteobacteria</taxon>
        <taxon>Sphingomonadales</taxon>
        <taxon>Sphingomonadaceae</taxon>
        <taxon>Novosphingobium</taxon>
    </lineage>
</organism>
<dbReference type="GO" id="GO:0016787">
    <property type="term" value="F:hydrolase activity"/>
    <property type="evidence" value="ECO:0007669"/>
    <property type="project" value="InterPro"/>
</dbReference>
<feature type="region of interest" description="Disordered" evidence="2">
    <location>
        <begin position="1"/>
        <end position="21"/>
    </location>
</feature>
<dbReference type="EC" id="4.1.1.45" evidence="4"/>
<dbReference type="Pfam" id="PF04909">
    <property type="entry name" value="Amidohydro_2"/>
    <property type="match status" value="1"/>
</dbReference>
<dbReference type="GO" id="GO:0019748">
    <property type="term" value="P:secondary metabolic process"/>
    <property type="evidence" value="ECO:0007669"/>
    <property type="project" value="TreeGrafter"/>
</dbReference>
<evidence type="ECO:0000313" key="5">
    <source>
        <dbReference type="Proteomes" id="UP000548867"/>
    </source>
</evidence>
<dbReference type="SUPFAM" id="SSF51556">
    <property type="entry name" value="Metallo-dependent hydrolases"/>
    <property type="match status" value="1"/>
</dbReference>
<name>A0A7W6G6G7_9SPHN</name>
<evidence type="ECO:0000313" key="4">
    <source>
        <dbReference type="EMBL" id="MBB3955286.1"/>
    </source>
</evidence>
<evidence type="ECO:0000256" key="2">
    <source>
        <dbReference type="SAM" id="MobiDB-lite"/>
    </source>
</evidence>
<feature type="domain" description="Amidohydrolase-related" evidence="3">
    <location>
        <begin position="27"/>
        <end position="351"/>
    </location>
</feature>
<accession>A0A7W6G6G7</accession>
<evidence type="ECO:0000259" key="3">
    <source>
        <dbReference type="Pfam" id="PF04909"/>
    </source>
</evidence>
<reference evidence="4 5" key="1">
    <citation type="submission" date="2020-08" db="EMBL/GenBank/DDBJ databases">
        <title>Genomic Encyclopedia of Type Strains, Phase IV (KMG-IV): sequencing the most valuable type-strain genomes for metagenomic binning, comparative biology and taxonomic classification.</title>
        <authorList>
            <person name="Goeker M."/>
        </authorList>
    </citation>
    <scope>NUCLEOTIDE SEQUENCE [LARGE SCALE GENOMIC DNA]</scope>
    <source>
        <strain evidence="4 5">DSM 27057</strain>
    </source>
</reference>
<dbReference type="InterPro" id="IPR032465">
    <property type="entry name" value="ACMSD"/>
</dbReference>
<keyword evidence="1 4" id="KW-0456">Lyase</keyword>
<dbReference type="InterPro" id="IPR032466">
    <property type="entry name" value="Metal_Hydrolase"/>
</dbReference>